<comment type="caution">
    <text evidence="2">The sequence shown here is derived from an EMBL/GenBank/DDBJ whole genome shotgun (WGS) entry which is preliminary data.</text>
</comment>
<dbReference type="HOGENOM" id="CLU_018196_1_0_1"/>
<dbReference type="FunCoup" id="A3GFN5">
    <property type="interactions" value="141"/>
</dbReference>
<dbReference type="STRING" id="322104.A3GFN5"/>
<dbReference type="RefSeq" id="XP_001387809.2">
    <property type="nucleotide sequence ID" value="XM_001387772.1"/>
</dbReference>
<dbReference type="GO" id="GO:0005740">
    <property type="term" value="C:mitochondrial envelope"/>
    <property type="evidence" value="ECO:0007669"/>
    <property type="project" value="TreeGrafter"/>
</dbReference>
<dbReference type="GO" id="GO:0000964">
    <property type="term" value="P:mitochondrial RNA 5'-end processing"/>
    <property type="evidence" value="ECO:0007669"/>
    <property type="project" value="TreeGrafter"/>
</dbReference>
<dbReference type="InterPro" id="IPR013943">
    <property type="entry name" value="Pet127"/>
</dbReference>
<sequence length="820" mass="95325">MIHSRGLWNLHASRNLRLYCLQIRRISHTSYNYSESDSKSTTASKRPYNKRVTNDQLTDVLKKAPKLMANPREIRLLGDDDDSAIVTKKPFQKVDKRYQKDLDKVVSVAEKKVKAENIEESTDIKAIEVEKSSKRRNGHRNSDQEPHTTKSKNRDSRFDNSKSNNTRDFILERLQKSDKSIFSKSVRPTISKSRAMRVMNRTKKYGDKIGRDKPNKDKLGKDRTRKLVKVDSELISVNEDELARAKEPDYEQIPMLSHELDRVLFSPGVHFLQDPRTRIYNFPPFLKKIIKYEDFNFEAVGAFQRVSKDSALLNMCKATDRQYYSSTSSMTSTLMQFYYLLNNFTTDSEKFASRFGSIPYTGLMTKLPASLIITPRGKNSQNKTIYSIESDKSYDTEILLSAMGHCLETLLTTEPEKFKEYNIDYDGDVENPQSVYNYSKYGKFLMRSQLDCFDSRLPRKTFDLKTRAVCSIRYDGANPDLERDSYQIWRLKGEYESFEREYNDLVRTGALMKYMFQARIGQMDGIFVAYHNINSFFGFQYLPLEELDNVYYNHETFESIKHTDPKLVDISPEEVDLSTLSEQLPTYIGETQFKMSLSIWDRLLETVTKQVGDDVAFRLILKAERRGSRTSLKVYAVPIDESEISALQDFPTQFQTSFREKLSNEDRLKNLIQHRDDLMKFNEETFAKKEVYAYTVVIDSHIIGGTPSTEEFPLPKRVGEDWKVQYSMLKYESDDGDINRSKLLNLLRLPTDAITAGFERSTRNNSSEPVEARERRKLTREEILKIYSKIGSARASKWSNKDSMNRVYEPLTRGKNSIKK</sequence>
<dbReference type="OrthoDB" id="10249045at2759"/>
<dbReference type="GeneID" id="4851084"/>
<dbReference type="EMBL" id="AAVQ01000001">
    <property type="protein sequence ID" value="EAZ63786.2"/>
    <property type="molecule type" value="Genomic_DNA"/>
</dbReference>
<organism evidence="2 3">
    <name type="scientific">Scheffersomyces stipitis (strain ATCC 58785 / CBS 6054 / NBRC 10063 / NRRL Y-11545)</name>
    <name type="common">Yeast</name>
    <name type="synonym">Pichia stipitis</name>
    <dbReference type="NCBI Taxonomy" id="322104"/>
    <lineage>
        <taxon>Eukaryota</taxon>
        <taxon>Fungi</taxon>
        <taxon>Dikarya</taxon>
        <taxon>Ascomycota</taxon>
        <taxon>Saccharomycotina</taxon>
        <taxon>Pichiomycetes</taxon>
        <taxon>Debaryomycetaceae</taxon>
        <taxon>Scheffersomyces</taxon>
    </lineage>
</organism>
<protein>
    <submittedName>
        <fullName evidence="2">Putative part of mitochondrial translation system</fullName>
    </submittedName>
</protein>
<evidence type="ECO:0000256" key="1">
    <source>
        <dbReference type="SAM" id="MobiDB-lite"/>
    </source>
</evidence>
<name>A3GFN5_PICST</name>
<dbReference type="PANTHER" id="PTHR31014">
    <property type="entry name" value="MITOCHONDRIAL TRANSLATION SYSTEM COMPONENT PET127-RELATED"/>
    <property type="match status" value="1"/>
</dbReference>
<evidence type="ECO:0000313" key="2">
    <source>
        <dbReference type="EMBL" id="EAZ63786.2"/>
    </source>
</evidence>
<keyword evidence="3" id="KW-1185">Reference proteome</keyword>
<feature type="region of interest" description="Disordered" evidence="1">
    <location>
        <begin position="129"/>
        <end position="168"/>
    </location>
</feature>
<accession>A3GFN5</accession>
<evidence type="ECO:0000313" key="3">
    <source>
        <dbReference type="Proteomes" id="UP000002258"/>
    </source>
</evidence>
<dbReference type="eggNOG" id="ENOG502QPU6">
    <property type="taxonomic scope" value="Eukaryota"/>
</dbReference>
<dbReference type="InParanoid" id="A3GFN5"/>
<dbReference type="Pfam" id="PF08634">
    <property type="entry name" value="Pet127"/>
    <property type="match status" value="1"/>
</dbReference>
<dbReference type="KEGG" id="pic:PICST_28308"/>
<reference evidence="2 3" key="1">
    <citation type="journal article" date="2007" name="Nat. Biotechnol.">
        <title>Genome sequence of the lignocellulose-bioconverting and xylose-fermenting yeast Pichia stipitis.</title>
        <authorList>
            <person name="Jeffries T.W."/>
            <person name="Grigoriev I.V."/>
            <person name="Grimwood J."/>
            <person name="Laplaza J.M."/>
            <person name="Aerts A."/>
            <person name="Salamov A."/>
            <person name="Schmutz J."/>
            <person name="Lindquist E."/>
            <person name="Dehal P."/>
            <person name="Shapiro H."/>
            <person name="Jin Y.S."/>
            <person name="Passoth V."/>
            <person name="Richardson P.M."/>
        </authorList>
    </citation>
    <scope>NUCLEOTIDE SEQUENCE [LARGE SCALE GENOMIC DNA]</scope>
    <source>
        <strain evidence="3">ATCC 58785 / CBS 6054 / NBRC 10063 / NRRL Y-11545</strain>
    </source>
</reference>
<dbReference type="Proteomes" id="UP000002258">
    <property type="component" value="Chromosome 1"/>
</dbReference>
<dbReference type="OMA" id="CYDERLP"/>
<feature type="compositionally biased region" description="Basic and acidic residues" evidence="1">
    <location>
        <begin position="140"/>
        <end position="160"/>
    </location>
</feature>
<gene>
    <name evidence="2" type="primary">PET127</name>
    <name evidence="2" type="ORF">PICST_28308</name>
</gene>
<proteinExistence type="predicted"/>
<dbReference type="PANTHER" id="PTHR31014:SF0">
    <property type="entry name" value="MITOCHONDRIAL TRANSLATION SYSTEM COMPONENT PET127-RELATED"/>
    <property type="match status" value="1"/>
</dbReference>
<dbReference type="AlphaFoldDB" id="A3GFN5"/>